<gene>
    <name evidence="1" type="ORF">F4821DRAFT_221238</name>
</gene>
<comment type="caution">
    <text evidence="1">The sequence shown here is derived from an EMBL/GenBank/DDBJ whole genome shotgun (WGS) entry which is preliminary data.</text>
</comment>
<organism evidence="1 2">
    <name type="scientific">Hypoxylon rubiginosum</name>
    <dbReference type="NCBI Taxonomy" id="110542"/>
    <lineage>
        <taxon>Eukaryota</taxon>
        <taxon>Fungi</taxon>
        <taxon>Dikarya</taxon>
        <taxon>Ascomycota</taxon>
        <taxon>Pezizomycotina</taxon>
        <taxon>Sordariomycetes</taxon>
        <taxon>Xylariomycetidae</taxon>
        <taxon>Xylariales</taxon>
        <taxon>Hypoxylaceae</taxon>
        <taxon>Hypoxylon</taxon>
    </lineage>
</organism>
<evidence type="ECO:0000313" key="2">
    <source>
        <dbReference type="Proteomes" id="UP001497680"/>
    </source>
</evidence>
<evidence type="ECO:0000313" key="1">
    <source>
        <dbReference type="EMBL" id="KAI6093702.1"/>
    </source>
</evidence>
<protein>
    <submittedName>
        <fullName evidence="1">Uncharacterized protein</fullName>
    </submittedName>
</protein>
<name>A0ACC0DMX0_9PEZI</name>
<dbReference type="Proteomes" id="UP001497680">
    <property type="component" value="Unassembled WGS sequence"/>
</dbReference>
<accession>A0ACC0DMX0</accession>
<dbReference type="EMBL" id="MU394280">
    <property type="protein sequence ID" value="KAI6093702.1"/>
    <property type="molecule type" value="Genomic_DNA"/>
</dbReference>
<keyword evidence="2" id="KW-1185">Reference proteome</keyword>
<sequence length="306" mass="33926">MARRGISDSKIAIWRDEVNASQKYCVCSEPSLIPAPISPIEPSRTVDPSDYPKPRPPQCLSPLPASSIPPTTWAKCSYVLDLKEPSPELNPSLSISIFDDSPNAQSFIVSILSSDVPVMCSTCGEPFDPEMVEARFKKRGWASPKAPPKYDESVAFAFDESPRSSRSSWLSRFKNHQDRAEAVRKFKEKIEREKSIAASENEKSPAKRTIKSSVSKLFKSMKPPPLSDVDTTNPSRETAMYGTYSFASSTDLGKTSIDWLPSDSEGGRPKPNIDSAVARLYRAQKLLEKTTHDNSRLRHTTIAPSD</sequence>
<proteinExistence type="predicted"/>
<reference evidence="1 2" key="1">
    <citation type="journal article" date="2022" name="New Phytol.">
        <title>Ecological generalism drives hyperdiversity of secondary metabolite gene clusters in xylarialean endophytes.</title>
        <authorList>
            <person name="Franco M.E.E."/>
            <person name="Wisecaver J.H."/>
            <person name="Arnold A.E."/>
            <person name="Ju Y.M."/>
            <person name="Slot J.C."/>
            <person name="Ahrendt S."/>
            <person name="Moore L.P."/>
            <person name="Eastman K.E."/>
            <person name="Scott K."/>
            <person name="Konkel Z."/>
            <person name="Mondo S.J."/>
            <person name="Kuo A."/>
            <person name="Hayes R.D."/>
            <person name="Haridas S."/>
            <person name="Andreopoulos B."/>
            <person name="Riley R."/>
            <person name="LaButti K."/>
            <person name="Pangilinan J."/>
            <person name="Lipzen A."/>
            <person name="Amirebrahimi M."/>
            <person name="Yan J."/>
            <person name="Adam C."/>
            <person name="Keymanesh K."/>
            <person name="Ng V."/>
            <person name="Louie K."/>
            <person name="Northen T."/>
            <person name="Drula E."/>
            <person name="Henrissat B."/>
            <person name="Hsieh H.M."/>
            <person name="Youens-Clark K."/>
            <person name="Lutzoni F."/>
            <person name="Miadlikowska J."/>
            <person name="Eastwood D.C."/>
            <person name="Hamelin R.C."/>
            <person name="Grigoriev I.V."/>
            <person name="U'Ren J.M."/>
        </authorList>
    </citation>
    <scope>NUCLEOTIDE SEQUENCE [LARGE SCALE GENOMIC DNA]</scope>
    <source>
        <strain evidence="1 2">ER1909</strain>
    </source>
</reference>